<comment type="similarity">
    <text evidence="2 13">Belongs to the CRISPR-associated exonuclease Cas4 family.</text>
</comment>
<dbReference type="GO" id="GO:0004527">
    <property type="term" value="F:exonuclease activity"/>
    <property type="evidence" value="ECO:0007669"/>
    <property type="project" value="UniProtKB-KW"/>
</dbReference>
<dbReference type="InterPro" id="IPR013343">
    <property type="entry name" value="CRISPR-assoc_prot_Cas4"/>
</dbReference>
<name>A0A1F5VYE4_9BACT</name>
<dbReference type="EMBL" id="MFGW01000002">
    <property type="protein sequence ID" value="OGF68307.1"/>
    <property type="molecule type" value="Genomic_DNA"/>
</dbReference>
<organism evidence="15 16">
    <name type="scientific">Candidatus Fischerbacteria bacterium RBG_13_37_8</name>
    <dbReference type="NCBI Taxonomy" id="1817863"/>
    <lineage>
        <taxon>Bacteria</taxon>
        <taxon>Candidatus Fischeribacteriota</taxon>
    </lineage>
</organism>
<dbReference type="GO" id="GO:0051536">
    <property type="term" value="F:iron-sulfur cluster binding"/>
    <property type="evidence" value="ECO:0007669"/>
    <property type="project" value="UniProtKB-KW"/>
</dbReference>
<dbReference type="Proteomes" id="UP000178943">
    <property type="component" value="Unassembled WGS sequence"/>
</dbReference>
<dbReference type="NCBIfam" id="TIGR00372">
    <property type="entry name" value="cas4"/>
    <property type="match status" value="1"/>
</dbReference>
<evidence type="ECO:0000256" key="4">
    <source>
        <dbReference type="ARBA" id="ARBA00020049"/>
    </source>
</evidence>
<dbReference type="PANTHER" id="PTHR36531:SF6">
    <property type="entry name" value="DNA REPLICATION ATP-DEPENDENT HELICASE_NUCLEASE DNA2"/>
    <property type="match status" value="1"/>
</dbReference>
<evidence type="ECO:0000259" key="14">
    <source>
        <dbReference type="Pfam" id="PF01930"/>
    </source>
</evidence>
<comment type="cofactor">
    <cofactor evidence="13">
        <name>Mg(2+)</name>
        <dbReference type="ChEBI" id="CHEBI:18420"/>
    </cofactor>
    <cofactor evidence="13">
        <name>Mn(2+)</name>
        <dbReference type="ChEBI" id="CHEBI:29035"/>
    </cofactor>
    <text evidence="13">Mg(2+) or Mn(2+) required for ssDNA cleavage activity.</text>
</comment>
<dbReference type="GO" id="GO:0051607">
    <property type="term" value="P:defense response to virus"/>
    <property type="evidence" value="ECO:0007669"/>
    <property type="project" value="UniProtKB-KW"/>
</dbReference>
<dbReference type="AlphaFoldDB" id="A0A1F5VYE4"/>
<evidence type="ECO:0000256" key="11">
    <source>
        <dbReference type="ARBA" id="ARBA00023118"/>
    </source>
</evidence>
<dbReference type="InterPro" id="IPR051827">
    <property type="entry name" value="Cas4_exonuclease"/>
</dbReference>
<keyword evidence="5 13" id="KW-0540">Nuclease</keyword>
<feature type="domain" description="DUF83" evidence="14">
    <location>
        <begin position="11"/>
        <end position="200"/>
    </location>
</feature>
<dbReference type="EC" id="3.1.12.1" evidence="3 13"/>
<comment type="function">
    <text evidence="13">CRISPR (clustered regularly interspaced short palindromic repeat) is an adaptive immune system that provides protection against mobile genetic elements (viruses, transposable elements and conjugative plasmids). CRISPR clusters contain sequences complementary to antecedent mobile elements and target invading nucleic acids. CRISPR clusters are transcribed and processed into CRISPR RNA (crRNA).</text>
</comment>
<evidence type="ECO:0000256" key="1">
    <source>
        <dbReference type="ARBA" id="ARBA00001966"/>
    </source>
</evidence>
<evidence type="ECO:0000313" key="16">
    <source>
        <dbReference type="Proteomes" id="UP000178943"/>
    </source>
</evidence>
<evidence type="ECO:0000256" key="10">
    <source>
        <dbReference type="ARBA" id="ARBA00023014"/>
    </source>
</evidence>
<keyword evidence="12 13" id="KW-0464">Manganese</keyword>
<accession>A0A1F5VYE4</accession>
<evidence type="ECO:0000256" key="12">
    <source>
        <dbReference type="ARBA" id="ARBA00023211"/>
    </source>
</evidence>
<evidence type="ECO:0000256" key="9">
    <source>
        <dbReference type="ARBA" id="ARBA00023004"/>
    </source>
</evidence>
<comment type="cofactor">
    <cofactor evidence="1">
        <name>[4Fe-4S] cluster</name>
        <dbReference type="ChEBI" id="CHEBI:49883"/>
    </cofactor>
</comment>
<dbReference type="Pfam" id="PF01930">
    <property type="entry name" value="Cas_Cas4"/>
    <property type="match status" value="1"/>
</dbReference>
<keyword evidence="10 13" id="KW-0411">Iron-sulfur</keyword>
<keyword evidence="9 13" id="KW-0408">Iron</keyword>
<dbReference type="InterPro" id="IPR011604">
    <property type="entry name" value="PDDEXK-like_dom_sf"/>
</dbReference>
<sequence>MKNELVFKIGDIKQYFYCPRIVYFNYLMPRFRPVTYKMEEGKLRQSEQEKLEKRRTVARFDLFSGEAVSKVEKQFNVRLYSEELGLSGMLDMLLIMEDEAIPVDFKDGSFARGEIVALHHKYQLIGYGLLVEACLRKKATRGFIHSIEEGKAKSVFFSEGAKMFLRGKIRKMHEMIINEILPLPTLHNVRCRECEFNPVCRG</sequence>
<evidence type="ECO:0000256" key="6">
    <source>
        <dbReference type="ARBA" id="ARBA00022723"/>
    </source>
</evidence>
<dbReference type="GO" id="GO:0046872">
    <property type="term" value="F:metal ion binding"/>
    <property type="evidence" value="ECO:0007669"/>
    <property type="project" value="UniProtKB-KW"/>
</dbReference>
<dbReference type="PANTHER" id="PTHR36531">
    <property type="entry name" value="CRISPR-ASSOCIATED EXONUCLEASE CAS4"/>
    <property type="match status" value="1"/>
</dbReference>
<proteinExistence type="inferred from homology"/>
<keyword evidence="11 13" id="KW-0051">Antiviral defense</keyword>
<keyword evidence="8 13" id="KW-0269">Exonuclease</keyword>
<evidence type="ECO:0000256" key="2">
    <source>
        <dbReference type="ARBA" id="ARBA00009189"/>
    </source>
</evidence>
<evidence type="ECO:0000256" key="8">
    <source>
        <dbReference type="ARBA" id="ARBA00022839"/>
    </source>
</evidence>
<protein>
    <recommendedName>
        <fullName evidence="4 13">CRISPR-associated exonuclease Cas4</fullName>
        <ecNumber evidence="3 13">3.1.12.1</ecNumber>
    </recommendedName>
</protein>
<dbReference type="InterPro" id="IPR022765">
    <property type="entry name" value="Dna2/Cas4_DUF83"/>
</dbReference>
<evidence type="ECO:0000256" key="3">
    <source>
        <dbReference type="ARBA" id="ARBA00012768"/>
    </source>
</evidence>
<evidence type="ECO:0000256" key="7">
    <source>
        <dbReference type="ARBA" id="ARBA00022801"/>
    </source>
</evidence>
<evidence type="ECO:0000256" key="13">
    <source>
        <dbReference type="RuleBase" id="RU365022"/>
    </source>
</evidence>
<dbReference type="Gene3D" id="3.90.320.10">
    <property type="match status" value="1"/>
</dbReference>
<keyword evidence="7 13" id="KW-0378">Hydrolase</keyword>
<comment type="caution">
    <text evidence="15">The sequence shown here is derived from an EMBL/GenBank/DDBJ whole genome shotgun (WGS) entry which is preliminary data.</text>
</comment>
<evidence type="ECO:0000313" key="15">
    <source>
        <dbReference type="EMBL" id="OGF68307.1"/>
    </source>
</evidence>
<gene>
    <name evidence="15" type="ORF">A2Y62_11435</name>
</gene>
<keyword evidence="6 13" id="KW-0479">Metal-binding</keyword>
<reference evidence="15 16" key="1">
    <citation type="journal article" date="2016" name="Nat. Commun.">
        <title>Thousands of microbial genomes shed light on interconnected biogeochemical processes in an aquifer system.</title>
        <authorList>
            <person name="Anantharaman K."/>
            <person name="Brown C.T."/>
            <person name="Hug L.A."/>
            <person name="Sharon I."/>
            <person name="Castelle C.J."/>
            <person name="Probst A.J."/>
            <person name="Thomas B.C."/>
            <person name="Singh A."/>
            <person name="Wilkins M.J."/>
            <person name="Karaoz U."/>
            <person name="Brodie E.L."/>
            <person name="Williams K.H."/>
            <person name="Hubbard S.S."/>
            <person name="Banfield J.F."/>
        </authorList>
    </citation>
    <scope>NUCLEOTIDE SEQUENCE [LARGE SCALE GENOMIC DNA]</scope>
</reference>
<evidence type="ECO:0000256" key="5">
    <source>
        <dbReference type="ARBA" id="ARBA00022722"/>
    </source>
</evidence>
<dbReference type="STRING" id="1817863.A2Y62_11435"/>
<comment type="cofactor">
    <cofactor evidence="13">
        <name>iron-sulfur cluster</name>
        <dbReference type="ChEBI" id="CHEBI:30408"/>
    </cofactor>
</comment>